<dbReference type="VEuPathDB" id="FungiDB:PPTG_24610"/>
<name>W2NYA5_PHYNI</name>
<proteinExistence type="predicted"/>
<sequence>MVFFELEKVLDFTGAGVRPSALRSTIFLVDPKLNDILKKLNRDARMIEPIGCKRAHITAMKV</sequence>
<dbReference type="AlphaFoldDB" id="W2NYA5"/>
<protein>
    <submittedName>
        <fullName evidence="1">Uncharacterized protein</fullName>
    </submittedName>
</protein>
<dbReference type="EMBL" id="KI691305">
    <property type="protein sequence ID" value="ETM53551.1"/>
    <property type="molecule type" value="Genomic_DNA"/>
</dbReference>
<evidence type="ECO:0000313" key="1">
    <source>
        <dbReference type="EMBL" id="ETM53551.1"/>
    </source>
</evidence>
<accession>W2NYA5</accession>
<organism evidence="1">
    <name type="scientific">Phytophthora nicotianae</name>
    <name type="common">Potato buckeye rot agent</name>
    <name type="synonym">Phytophthora parasitica</name>
    <dbReference type="NCBI Taxonomy" id="4792"/>
    <lineage>
        <taxon>Eukaryota</taxon>
        <taxon>Sar</taxon>
        <taxon>Stramenopiles</taxon>
        <taxon>Oomycota</taxon>
        <taxon>Peronosporomycetes</taxon>
        <taxon>Peronosporales</taxon>
        <taxon>Peronosporaceae</taxon>
        <taxon>Phytophthora</taxon>
    </lineage>
</organism>
<reference evidence="1" key="1">
    <citation type="submission" date="2013-11" db="EMBL/GenBank/DDBJ databases">
        <title>The Genome Sequence of Phytophthora parasitica IAC_01/95.</title>
        <authorList>
            <consortium name="The Broad Institute Genomics Platform"/>
            <person name="Russ C."/>
            <person name="Tyler B."/>
            <person name="Panabieres F."/>
            <person name="Shan W."/>
            <person name="Tripathy S."/>
            <person name="Grunwald N."/>
            <person name="Machado M."/>
            <person name="Johnson C.S."/>
            <person name="Arredondo F."/>
            <person name="Hong C."/>
            <person name="Coffey M."/>
            <person name="Young S.K."/>
            <person name="Zeng Q."/>
            <person name="Gargeya S."/>
            <person name="Fitzgerald M."/>
            <person name="Abouelleil A."/>
            <person name="Alvarado L."/>
            <person name="Chapman S.B."/>
            <person name="Gainer-Dewar J."/>
            <person name="Goldberg J."/>
            <person name="Griggs A."/>
            <person name="Gujja S."/>
            <person name="Hansen M."/>
            <person name="Howarth C."/>
            <person name="Imamovic A."/>
            <person name="Ireland A."/>
            <person name="Larimer J."/>
            <person name="McCowan C."/>
            <person name="Murphy C."/>
            <person name="Pearson M."/>
            <person name="Poon T.W."/>
            <person name="Priest M."/>
            <person name="Roberts A."/>
            <person name="Saif S."/>
            <person name="Shea T."/>
            <person name="Sykes S."/>
            <person name="Wortman J."/>
            <person name="Nusbaum C."/>
            <person name="Birren B."/>
        </authorList>
    </citation>
    <scope>NUCLEOTIDE SEQUENCE [LARGE SCALE GENOMIC DNA]</scope>
    <source>
        <strain evidence="1">IAC_01/95</strain>
    </source>
</reference>
<gene>
    <name evidence="1" type="ORF">L914_02982</name>
</gene>
<dbReference type="Proteomes" id="UP000054532">
    <property type="component" value="Unassembled WGS sequence"/>
</dbReference>